<sequence>MFAALNEIQQQHQLVPPPSPSILNDFSGFNFDLEGTVQNFNGDGNEDDNEKFSTGVEDDLGTCFVETSENEFHSRKRKRESLSGMINWTKNIAIHPFDPEEYKGGQDFLDQMLWARDVLSVRKHAEPDSGSSSKKVKKMHPAMYEDPVVKLRCSERQPVPSKPRCSCCISLYVAGNKLHGFITEKKKSTAKAVVNKKKKSKPSVGHRFQVELPQCTSVVYESDSKCLETYLVGRERRGMCSCKVQGSADCVRFHIGANRTELKLELSSAFYHWGFDKMGEEVKFGSFGDGFGRKAIKHPSMDFMECSENTQCFDFE</sequence>
<dbReference type="AlphaFoldDB" id="G7JZ84"/>
<protein>
    <submittedName>
        <fullName evidence="1 2">Uncharacterized protein</fullName>
    </submittedName>
</protein>
<organism evidence="1 3">
    <name type="scientific">Medicago truncatula</name>
    <name type="common">Barrel medic</name>
    <name type="synonym">Medicago tribuloides</name>
    <dbReference type="NCBI Taxonomy" id="3880"/>
    <lineage>
        <taxon>Eukaryota</taxon>
        <taxon>Viridiplantae</taxon>
        <taxon>Streptophyta</taxon>
        <taxon>Embryophyta</taxon>
        <taxon>Tracheophyta</taxon>
        <taxon>Spermatophyta</taxon>
        <taxon>Magnoliopsida</taxon>
        <taxon>eudicotyledons</taxon>
        <taxon>Gunneridae</taxon>
        <taxon>Pentapetalae</taxon>
        <taxon>rosids</taxon>
        <taxon>fabids</taxon>
        <taxon>Fabales</taxon>
        <taxon>Fabaceae</taxon>
        <taxon>Papilionoideae</taxon>
        <taxon>50 kb inversion clade</taxon>
        <taxon>NPAAA clade</taxon>
        <taxon>Hologalegina</taxon>
        <taxon>IRL clade</taxon>
        <taxon>Trifolieae</taxon>
        <taxon>Medicago</taxon>
    </lineage>
</organism>
<name>G7JZ84_MEDTR</name>
<accession>G7JZ84</accession>
<dbReference type="EnsemblPlants" id="AES97269">
    <property type="protein sequence ID" value="AES97269"/>
    <property type="gene ID" value="MTR_5g048010"/>
</dbReference>
<dbReference type="EMBL" id="CM001221">
    <property type="protein sequence ID" value="AES97269.1"/>
    <property type="molecule type" value="Genomic_DNA"/>
</dbReference>
<reference evidence="1 3" key="1">
    <citation type="journal article" date="2011" name="Nature">
        <title>The Medicago genome provides insight into the evolution of rhizobial symbioses.</title>
        <authorList>
            <person name="Young N.D."/>
            <person name="Debelle F."/>
            <person name="Oldroyd G.E."/>
            <person name="Geurts R."/>
            <person name="Cannon S.B."/>
            <person name="Udvardi M.K."/>
            <person name="Benedito V.A."/>
            <person name="Mayer K.F."/>
            <person name="Gouzy J."/>
            <person name="Schoof H."/>
            <person name="Van de Peer Y."/>
            <person name="Proost S."/>
            <person name="Cook D.R."/>
            <person name="Meyers B.C."/>
            <person name="Spannagl M."/>
            <person name="Cheung F."/>
            <person name="De Mita S."/>
            <person name="Krishnakumar V."/>
            <person name="Gundlach H."/>
            <person name="Zhou S."/>
            <person name="Mudge J."/>
            <person name="Bharti A.K."/>
            <person name="Murray J.D."/>
            <person name="Naoumkina M.A."/>
            <person name="Rosen B."/>
            <person name="Silverstein K.A."/>
            <person name="Tang H."/>
            <person name="Rombauts S."/>
            <person name="Zhao P.X."/>
            <person name="Zhou P."/>
            <person name="Barbe V."/>
            <person name="Bardou P."/>
            <person name="Bechner M."/>
            <person name="Bellec A."/>
            <person name="Berger A."/>
            <person name="Berges H."/>
            <person name="Bidwell S."/>
            <person name="Bisseling T."/>
            <person name="Choisne N."/>
            <person name="Couloux A."/>
            <person name="Denny R."/>
            <person name="Deshpande S."/>
            <person name="Dai X."/>
            <person name="Doyle J.J."/>
            <person name="Dudez A.M."/>
            <person name="Farmer A.D."/>
            <person name="Fouteau S."/>
            <person name="Franken C."/>
            <person name="Gibelin C."/>
            <person name="Gish J."/>
            <person name="Goldstein S."/>
            <person name="Gonzalez A.J."/>
            <person name="Green P.J."/>
            <person name="Hallab A."/>
            <person name="Hartog M."/>
            <person name="Hua A."/>
            <person name="Humphray S.J."/>
            <person name="Jeong D.H."/>
            <person name="Jing Y."/>
            <person name="Jocker A."/>
            <person name="Kenton S.M."/>
            <person name="Kim D.J."/>
            <person name="Klee K."/>
            <person name="Lai H."/>
            <person name="Lang C."/>
            <person name="Lin S."/>
            <person name="Macmil S.L."/>
            <person name="Magdelenat G."/>
            <person name="Matthews L."/>
            <person name="McCorrison J."/>
            <person name="Monaghan E.L."/>
            <person name="Mun J.H."/>
            <person name="Najar F.Z."/>
            <person name="Nicholson C."/>
            <person name="Noirot C."/>
            <person name="O'Bleness M."/>
            <person name="Paule C.R."/>
            <person name="Poulain J."/>
            <person name="Prion F."/>
            <person name="Qin B."/>
            <person name="Qu C."/>
            <person name="Retzel E.F."/>
            <person name="Riddle C."/>
            <person name="Sallet E."/>
            <person name="Samain S."/>
            <person name="Samson N."/>
            <person name="Sanders I."/>
            <person name="Saurat O."/>
            <person name="Scarpelli C."/>
            <person name="Schiex T."/>
            <person name="Segurens B."/>
            <person name="Severin A.J."/>
            <person name="Sherrier D.J."/>
            <person name="Shi R."/>
            <person name="Sims S."/>
            <person name="Singer S.R."/>
            <person name="Sinharoy S."/>
            <person name="Sterck L."/>
            <person name="Viollet A."/>
            <person name="Wang B.B."/>
            <person name="Wang K."/>
            <person name="Wang M."/>
            <person name="Wang X."/>
            <person name="Warfsmann J."/>
            <person name="Weissenbach J."/>
            <person name="White D.D."/>
            <person name="White J.D."/>
            <person name="Wiley G.B."/>
            <person name="Wincker P."/>
            <person name="Xing Y."/>
            <person name="Yang L."/>
            <person name="Yao Z."/>
            <person name="Ying F."/>
            <person name="Zhai J."/>
            <person name="Zhou L."/>
            <person name="Zuber A."/>
            <person name="Denarie J."/>
            <person name="Dixon R.A."/>
            <person name="May G.D."/>
            <person name="Schwartz D.C."/>
            <person name="Rogers J."/>
            <person name="Quetier F."/>
            <person name="Town C.D."/>
            <person name="Roe B.A."/>
        </authorList>
    </citation>
    <scope>NUCLEOTIDE SEQUENCE [LARGE SCALE GENOMIC DNA]</scope>
    <source>
        <strain evidence="1">A17</strain>
        <strain evidence="2 3">cv. Jemalong A17</strain>
    </source>
</reference>
<dbReference type="PaxDb" id="3880-AES97269"/>
<dbReference type="eggNOG" id="ENOG502QVAG">
    <property type="taxonomic scope" value="Eukaryota"/>
</dbReference>
<reference evidence="2" key="3">
    <citation type="submission" date="2015-04" db="UniProtKB">
        <authorList>
            <consortium name="EnsemblPlants"/>
        </authorList>
    </citation>
    <scope>IDENTIFICATION</scope>
    <source>
        <strain evidence="2">cv. Jemalong A17</strain>
    </source>
</reference>
<evidence type="ECO:0000313" key="3">
    <source>
        <dbReference type="Proteomes" id="UP000002051"/>
    </source>
</evidence>
<evidence type="ECO:0000313" key="2">
    <source>
        <dbReference type="EnsemblPlants" id="AES97269"/>
    </source>
</evidence>
<dbReference type="HOGENOM" id="CLU_057598_0_0_1"/>
<dbReference type="PANTHER" id="PTHR46410:SF18">
    <property type="entry name" value="AT-RICH INTERACTIVE DOMAIN-CONTAINING PROTEIN 2"/>
    <property type="match status" value="1"/>
</dbReference>
<dbReference type="Proteomes" id="UP000002051">
    <property type="component" value="Chromosome 5"/>
</dbReference>
<keyword evidence="3" id="KW-1185">Reference proteome</keyword>
<dbReference type="PANTHER" id="PTHR46410">
    <property type="entry name" value="AT-RICH INTERACTIVE DOMAIN-CONTAINING PROTEIN 2"/>
    <property type="match status" value="1"/>
</dbReference>
<evidence type="ECO:0000313" key="1">
    <source>
        <dbReference type="EMBL" id="AES97269.1"/>
    </source>
</evidence>
<dbReference type="STRING" id="3880.G7JZ84"/>
<reference evidence="1 3" key="2">
    <citation type="journal article" date="2014" name="BMC Genomics">
        <title>An improved genome release (version Mt4.0) for the model legume Medicago truncatula.</title>
        <authorList>
            <person name="Tang H."/>
            <person name="Krishnakumar V."/>
            <person name="Bidwell S."/>
            <person name="Rosen B."/>
            <person name="Chan A."/>
            <person name="Zhou S."/>
            <person name="Gentzbittel L."/>
            <person name="Childs K.L."/>
            <person name="Yandell M."/>
            <person name="Gundlach H."/>
            <person name="Mayer K.F."/>
            <person name="Schwartz D.C."/>
            <person name="Town C.D."/>
        </authorList>
    </citation>
    <scope>GENOME REANNOTATION</scope>
    <source>
        <strain evidence="2 3">cv. Jemalong A17</strain>
    </source>
</reference>
<gene>
    <name evidence="1" type="ordered locus">MTR_5g048010</name>
</gene>
<proteinExistence type="predicted"/>